<dbReference type="STRING" id="407821.A0A087UCC0"/>
<dbReference type="GO" id="GO:0003723">
    <property type="term" value="F:RNA binding"/>
    <property type="evidence" value="ECO:0007669"/>
    <property type="project" value="InterPro"/>
</dbReference>
<dbReference type="GO" id="GO:0008494">
    <property type="term" value="F:translation activator activity"/>
    <property type="evidence" value="ECO:0007669"/>
    <property type="project" value="TreeGrafter"/>
</dbReference>
<feature type="region of interest" description="Disordered" evidence="4">
    <location>
        <begin position="59"/>
        <end position="95"/>
    </location>
</feature>
<proteinExistence type="predicted"/>
<feature type="compositionally biased region" description="Polar residues" evidence="4">
    <location>
        <begin position="74"/>
        <end position="83"/>
    </location>
</feature>
<comment type="subcellular location">
    <subcellularLocation>
        <location evidence="1">Cytoplasm</location>
    </subcellularLocation>
</comment>
<protein>
    <submittedName>
        <fullName evidence="6">Polyadenylate-binding protein-interacting protein 1</fullName>
    </submittedName>
</protein>
<feature type="non-terminal residue" evidence="6">
    <location>
        <position position="435"/>
    </location>
</feature>
<gene>
    <name evidence="6" type="ORF">X975_03055</name>
</gene>
<keyword evidence="2" id="KW-0963">Cytoplasm</keyword>
<evidence type="ECO:0000313" key="7">
    <source>
        <dbReference type="Proteomes" id="UP000054359"/>
    </source>
</evidence>
<keyword evidence="3" id="KW-0810">Translation regulation</keyword>
<name>A0A087UCC0_STEMI</name>
<reference evidence="6 7" key="1">
    <citation type="submission" date="2013-11" db="EMBL/GenBank/DDBJ databases">
        <title>Genome sequencing of Stegodyphus mimosarum.</title>
        <authorList>
            <person name="Bechsgaard J."/>
        </authorList>
    </citation>
    <scope>NUCLEOTIDE SEQUENCE [LARGE SCALE GENOMIC DNA]</scope>
</reference>
<dbReference type="InterPro" id="IPR051367">
    <property type="entry name" value="mRNA_TranslReg/HistoneTransl"/>
</dbReference>
<evidence type="ECO:0000313" key="6">
    <source>
        <dbReference type="EMBL" id="KFM75009.1"/>
    </source>
</evidence>
<evidence type="ECO:0000256" key="4">
    <source>
        <dbReference type="SAM" id="MobiDB-lite"/>
    </source>
</evidence>
<dbReference type="InterPro" id="IPR016024">
    <property type="entry name" value="ARM-type_fold"/>
</dbReference>
<dbReference type="OrthoDB" id="8171816at2759"/>
<evidence type="ECO:0000256" key="2">
    <source>
        <dbReference type="ARBA" id="ARBA00022490"/>
    </source>
</evidence>
<evidence type="ECO:0000259" key="5">
    <source>
        <dbReference type="SMART" id="SM00543"/>
    </source>
</evidence>
<keyword evidence="7" id="KW-1185">Reference proteome</keyword>
<dbReference type="GO" id="GO:0006446">
    <property type="term" value="P:regulation of translational initiation"/>
    <property type="evidence" value="ECO:0007669"/>
    <property type="project" value="TreeGrafter"/>
</dbReference>
<dbReference type="PANTHER" id="PTHR23254:SF15">
    <property type="entry name" value="POLYADENYLATE-BINDING PROTEIN-INTERACTING PROTEIN 1"/>
    <property type="match status" value="1"/>
</dbReference>
<evidence type="ECO:0000256" key="1">
    <source>
        <dbReference type="ARBA" id="ARBA00004496"/>
    </source>
</evidence>
<dbReference type="EMBL" id="KK119182">
    <property type="protein sequence ID" value="KFM75009.1"/>
    <property type="molecule type" value="Genomic_DNA"/>
</dbReference>
<dbReference type="Proteomes" id="UP000054359">
    <property type="component" value="Unassembled WGS sequence"/>
</dbReference>
<dbReference type="Pfam" id="PF02854">
    <property type="entry name" value="MIF4G"/>
    <property type="match status" value="1"/>
</dbReference>
<dbReference type="PANTHER" id="PTHR23254">
    <property type="entry name" value="EIF4G DOMAIN PROTEIN"/>
    <property type="match status" value="1"/>
</dbReference>
<dbReference type="AlphaFoldDB" id="A0A087UCC0"/>
<dbReference type="GO" id="GO:0005737">
    <property type="term" value="C:cytoplasm"/>
    <property type="evidence" value="ECO:0007669"/>
    <property type="project" value="UniProtKB-SubCell"/>
</dbReference>
<dbReference type="OMA" id="HFCLESE"/>
<feature type="domain" description="MIF4G" evidence="5">
    <location>
        <begin position="133"/>
        <end position="349"/>
    </location>
</feature>
<feature type="region of interest" description="Disordered" evidence="4">
    <location>
        <begin position="1"/>
        <end position="22"/>
    </location>
</feature>
<dbReference type="SMART" id="SM00543">
    <property type="entry name" value="MIF4G"/>
    <property type="match status" value="1"/>
</dbReference>
<accession>A0A087UCC0</accession>
<dbReference type="InterPro" id="IPR003890">
    <property type="entry name" value="MIF4G-like_typ-3"/>
</dbReference>
<evidence type="ECO:0000256" key="3">
    <source>
        <dbReference type="ARBA" id="ARBA00022845"/>
    </source>
</evidence>
<dbReference type="Gene3D" id="1.25.40.180">
    <property type="match status" value="1"/>
</dbReference>
<organism evidence="6 7">
    <name type="scientific">Stegodyphus mimosarum</name>
    <name type="common">African social velvet spider</name>
    <dbReference type="NCBI Taxonomy" id="407821"/>
    <lineage>
        <taxon>Eukaryota</taxon>
        <taxon>Metazoa</taxon>
        <taxon>Ecdysozoa</taxon>
        <taxon>Arthropoda</taxon>
        <taxon>Chelicerata</taxon>
        <taxon>Arachnida</taxon>
        <taxon>Araneae</taxon>
        <taxon>Araneomorphae</taxon>
        <taxon>Entelegynae</taxon>
        <taxon>Eresoidea</taxon>
        <taxon>Eresidae</taxon>
        <taxon>Stegodyphus</taxon>
    </lineage>
</organism>
<sequence>MEQNEGTPVGYGRGRPTDAGALRRPLAYNTYASQEFVPTEGINPNGLFAETSWHDPSRDFSYMASPSGDHARPQNHTVTPDSNSSERKPVTSSQLSPFAKEFVPRNFKPEPRVPPTEVPEESLIDSLSDSYPVQELRSFLNEITMCPGKFERRIQPLTETLNSMVDDNDTMRAIVNIILDESVRQPNLRYSGARLCKTLCDDLVVPPDRLHFRTILLQRCNQEFKRRESLAQAEDGGTYFRGFAMFLAELFSQLEVKKQKINVLGDSLPILIKSVLAYGCTENFKCACQILKLVGAYLEDYERAKIENNGMAPEMDSIMCTLKNLSSNTEYSRSIRDMISSVIKLRESDWGRTVHSENSGYETPPPTSVDEPVMYGPDGKPLTPDEVLFLQSQYASNLPPDTDEYEAYEDNQPDEMTEEISEAYEIFLREQALRH</sequence>
<dbReference type="SUPFAM" id="SSF48371">
    <property type="entry name" value="ARM repeat"/>
    <property type="match status" value="1"/>
</dbReference>